<evidence type="ECO:0000256" key="4">
    <source>
        <dbReference type="ARBA" id="ARBA00022840"/>
    </source>
</evidence>
<dbReference type="PRINTS" id="PR01040">
    <property type="entry name" value="TRNASYNTHTYR"/>
</dbReference>
<dbReference type="GO" id="GO:0006437">
    <property type="term" value="P:tyrosyl-tRNA aminoacylation"/>
    <property type="evidence" value="ECO:0007669"/>
    <property type="project" value="InterPro"/>
</dbReference>
<evidence type="ECO:0000256" key="9">
    <source>
        <dbReference type="RuleBase" id="RU361234"/>
    </source>
</evidence>
<evidence type="ECO:0000313" key="11">
    <source>
        <dbReference type="Proteomes" id="UP000007875"/>
    </source>
</evidence>
<dbReference type="FunFam" id="1.10.240.10:FF:000001">
    <property type="entry name" value="Tyrosine--tRNA ligase"/>
    <property type="match status" value="1"/>
</dbReference>
<dbReference type="AlphaFoldDB" id="H2YAY9"/>
<dbReference type="Gene3D" id="1.10.240.10">
    <property type="entry name" value="Tyrosyl-Transfer RNA Synthetase"/>
    <property type="match status" value="1"/>
</dbReference>
<dbReference type="NCBIfam" id="TIGR00234">
    <property type="entry name" value="tyrS"/>
    <property type="match status" value="1"/>
</dbReference>
<keyword evidence="11" id="KW-1185">Reference proteome</keyword>
<dbReference type="Proteomes" id="UP000007875">
    <property type="component" value="Unassembled WGS sequence"/>
</dbReference>
<dbReference type="GeneTree" id="ENSGT00390000013709"/>
<dbReference type="InParanoid" id="H2YAY9"/>
<keyword evidence="3 9" id="KW-0547">Nucleotide-binding</keyword>
<dbReference type="PROSITE" id="PS00178">
    <property type="entry name" value="AA_TRNA_LIGASE_I"/>
    <property type="match status" value="1"/>
</dbReference>
<dbReference type="Ensembl" id="ENSCSAVT00000002528.1">
    <property type="protein sequence ID" value="ENSCSAVP00000002487.1"/>
    <property type="gene ID" value="ENSCSAVG00000001469.1"/>
</dbReference>
<accession>H2YAY9</accession>
<dbReference type="STRING" id="51511.ENSCSAVP00000002487"/>
<dbReference type="GO" id="GO:0005829">
    <property type="term" value="C:cytosol"/>
    <property type="evidence" value="ECO:0007669"/>
    <property type="project" value="TreeGrafter"/>
</dbReference>
<dbReference type="Gene3D" id="3.10.290.10">
    <property type="entry name" value="RNA-binding S4 domain"/>
    <property type="match status" value="1"/>
</dbReference>
<dbReference type="EC" id="6.1.1.1" evidence="1 9"/>
<evidence type="ECO:0000256" key="1">
    <source>
        <dbReference type="ARBA" id="ARBA00013160"/>
    </source>
</evidence>
<dbReference type="GO" id="GO:0005739">
    <property type="term" value="C:mitochondrion"/>
    <property type="evidence" value="ECO:0007669"/>
    <property type="project" value="TreeGrafter"/>
</dbReference>
<dbReference type="PANTHER" id="PTHR11766:SF0">
    <property type="entry name" value="TYROSINE--TRNA LIGASE, MITOCHONDRIAL"/>
    <property type="match status" value="1"/>
</dbReference>
<reference evidence="10" key="2">
    <citation type="submission" date="2025-08" db="UniProtKB">
        <authorList>
            <consortium name="Ensembl"/>
        </authorList>
    </citation>
    <scope>IDENTIFICATION</scope>
</reference>
<dbReference type="Pfam" id="PF00579">
    <property type="entry name" value="tRNA-synt_1b"/>
    <property type="match status" value="1"/>
</dbReference>
<evidence type="ECO:0000256" key="6">
    <source>
        <dbReference type="ARBA" id="ARBA00023146"/>
    </source>
</evidence>
<dbReference type="eggNOG" id="KOG2623">
    <property type="taxonomic scope" value="Eukaryota"/>
</dbReference>
<proteinExistence type="inferred from homology"/>
<keyword evidence="6 9" id="KW-0030">Aminoacyl-tRNA synthetase</keyword>
<evidence type="ECO:0000256" key="7">
    <source>
        <dbReference type="ARBA" id="ARBA00033323"/>
    </source>
</evidence>
<keyword evidence="5 9" id="KW-0648">Protein biosynthesis</keyword>
<evidence type="ECO:0000256" key="5">
    <source>
        <dbReference type="ARBA" id="ARBA00022917"/>
    </source>
</evidence>
<dbReference type="InterPro" id="IPR036986">
    <property type="entry name" value="S4_RNA-bd_sf"/>
</dbReference>
<reference evidence="11" key="1">
    <citation type="submission" date="2003-08" db="EMBL/GenBank/DDBJ databases">
        <authorList>
            <person name="Birren B."/>
            <person name="Nusbaum C."/>
            <person name="Abebe A."/>
            <person name="Abouelleil A."/>
            <person name="Adekoya E."/>
            <person name="Ait-zahra M."/>
            <person name="Allen N."/>
            <person name="Allen T."/>
            <person name="An P."/>
            <person name="Anderson M."/>
            <person name="Anderson S."/>
            <person name="Arachchi H."/>
            <person name="Armbruster J."/>
            <person name="Bachantsang P."/>
            <person name="Baldwin J."/>
            <person name="Barry A."/>
            <person name="Bayul T."/>
            <person name="Blitshsteyn B."/>
            <person name="Bloom T."/>
            <person name="Blye J."/>
            <person name="Boguslavskiy L."/>
            <person name="Borowsky M."/>
            <person name="Boukhgalter B."/>
            <person name="Brunache A."/>
            <person name="Butler J."/>
            <person name="Calixte N."/>
            <person name="Calvo S."/>
            <person name="Camarata J."/>
            <person name="Campo K."/>
            <person name="Chang J."/>
            <person name="Cheshatsang Y."/>
            <person name="Citroen M."/>
            <person name="Collymore A."/>
            <person name="Considine T."/>
            <person name="Cook A."/>
            <person name="Cooke P."/>
            <person name="Corum B."/>
            <person name="Cuomo C."/>
            <person name="David R."/>
            <person name="Dawoe T."/>
            <person name="Degray S."/>
            <person name="Dodge S."/>
            <person name="Dooley K."/>
            <person name="Dorje P."/>
            <person name="Dorjee K."/>
            <person name="Dorris L."/>
            <person name="Duffey N."/>
            <person name="Dupes A."/>
            <person name="Elkins T."/>
            <person name="Engels R."/>
            <person name="Erickson J."/>
            <person name="Farina A."/>
            <person name="Faro S."/>
            <person name="Ferreira P."/>
            <person name="Fischer H."/>
            <person name="Fitzgerald M."/>
            <person name="Foley K."/>
            <person name="Gage D."/>
            <person name="Galagan J."/>
            <person name="Gearin G."/>
            <person name="Gnerre S."/>
            <person name="Gnirke A."/>
            <person name="Goyette A."/>
            <person name="Graham J."/>
            <person name="Grandbois E."/>
            <person name="Gyaltsen K."/>
            <person name="Hafez N."/>
            <person name="Hagopian D."/>
            <person name="Hagos B."/>
            <person name="Hall J."/>
            <person name="Hatcher B."/>
            <person name="Heller A."/>
            <person name="Higgins H."/>
            <person name="Honan T."/>
            <person name="Horn A."/>
            <person name="Houde N."/>
            <person name="Hughes L."/>
            <person name="Hulme W."/>
            <person name="Husby E."/>
            <person name="Iliev I."/>
            <person name="Jaffe D."/>
            <person name="Jones C."/>
            <person name="Kamal M."/>
            <person name="Kamat A."/>
            <person name="Kamvysselis M."/>
            <person name="Karlsson E."/>
            <person name="Kells C."/>
            <person name="Kieu A."/>
            <person name="Kisner P."/>
            <person name="Kodira C."/>
            <person name="Kulbokas E."/>
            <person name="Labutti K."/>
            <person name="Lama D."/>
            <person name="Landers T."/>
            <person name="Leger J."/>
            <person name="Levine S."/>
            <person name="Lewis D."/>
            <person name="Lewis T."/>
            <person name="Lindblad-toh K."/>
            <person name="Liu X."/>
            <person name="Lokyitsang T."/>
            <person name="Lokyitsang Y."/>
            <person name="Lucien O."/>
            <person name="Lui A."/>
            <person name="Ma L.J."/>
            <person name="Mabbitt R."/>
            <person name="Macdonald J."/>
            <person name="Maclean C."/>
            <person name="Major J."/>
            <person name="Manning J."/>
            <person name="Marabella R."/>
            <person name="Maru K."/>
            <person name="Matthews C."/>
            <person name="Mauceli E."/>
            <person name="Mccarthy M."/>
            <person name="Mcdonough S."/>
            <person name="Mcghee T."/>
            <person name="Meldrim J."/>
            <person name="Meneus L."/>
            <person name="Mesirov J."/>
            <person name="Mihalev A."/>
            <person name="Mihova T."/>
            <person name="Mikkelsen T."/>
            <person name="Mlenga V."/>
            <person name="Moru K."/>
            <person name="Mozes J."/>
            <person name="Mulrain L."/>
            <person name="Munson G."/>
            <person name="Naylor J."/>
            <person name="Newes C."/>
            <person name="Nguyen C."/>
            <person name="Nguyen N."/>
            <person name="Nguyen T."/>
            <person name="Nicol R."/>
            <person name="Nielsen C."/>
            <person name="Nizzari M."/>
            <person name="Norbu C."/>
            <person name="Norbu N."/>
            <person name="O'donnell P."/>
            <person name="Okoawo O."/>
            <person name="O'leary S."/>
            <person name="Omotosho B."/>
            <person name="O'neill K."/>
            <person name="Osman S."/>
            <person name="Parker S."/>
            <person name="Perrin D."/>
            <person name="Phunkhang P."/>
            <person name="Piqani B."/>
            <person name="Purcell S."/>
            <person name="Rachupka T."/>
            <person name="Ramasamy U."/>
            <person name="Rameau R."/>
            <person name="Ray V."/>
            <person name="Raymond C."/>
            <person name="Retta R."/>
            <person name="Richardson S."/>
            <person name="Rise C."/>
            <person name="Rodriguez J."/>
            <person name="Rogers J."/>
            <person name="Rogov P."/>
            <person name="Rutman M."/>
            <person name="Schupbach R."/>
            <person name="Seaman C."/>
            <person name="Settipalli S."/>
            <person name="Sharpe T."/>
            <person name="Sheridan J."/>
            <person name="Sherpa N."/>
            <person name="Shi J."/>
            <person name="Smirnov S."/>
            <person name="Smith C."/>
            <person name="Sougnez C."/>
            <person name="Spencer B."/>
            <person name="Stalker J."/>
            <person name="Stange-thomann N."/>
            <person name="Stavropoulos S."/>
            <person name="Stetson K."/>
            <person name="Stone C."/>
            <person name="Stone S."/>
            <person name="Stubbs M."/>
            <person name="Talamas J."/>
            <person name="Tchuinga P."/>
            <person name="Tenzing P."/>
            <person name="Tesfaye S."/>
            <person name="Theodore J."/>
            <person name="Thoulutsang Y."/>
            <person name="Topham K."/>
            <person name="Towey S."/>
            <person name="Tsamla T."/>
            <person name="Tsomo N."/>
            <person name="Vallee D."/>
            <person name="Vassiliev H."/>
            <person name="Venkataraman V."/>
            <person name="Vinson J."/>
            <person name="Vo A."/>
            <person name="Wade C."/>
            <person name="Wang S."/>
            <person name="Wangchuk T."/>
            <person name="Wangdi T."/>
            <person name="Whittaker C."/>
            <person name="Wilkinson J."/>
            <person name="Wu Y."/>
            <person name="Wyman D."/>
            <person name="Yadav S."/>
            <person name="Yang S."/>
            <person name="Yang X."/>
            <person name="Yeager S."/>
            <person name="Yee E."/>
            <person name="Young G."/>
            <person name="Zainoun J."/>
            <person name="Zembeck L."/>
            <person name="Zimmer A."/>
            <person name="Zody M."/>
            <person name="Lander E."/>
        </authorList>
    </citation>
    <scope>NUCLEOTIDE SEQUENCE [LARGE SCALE GENOMIC DNA]</scope>
</reference>
<dbReference type="InterPro" id="IPR024088">
    <property type="entry name" value="Tyr-tRNA-ligase_bac-type"/>
</dbReference>
<dbReference type="InterPro" id="IPR014729">
    <property type="entry name" value="Rossmann-like_a/b/a_fold"/>
</dbReference>
<dbReference type="FunFam" id="3.40.50.620:FF:000107">
    <property type="entry name" value="Tyrosine--tRNA ligase"/>
    <property type="match status" value="1"/>
</dbReference>
<evidence type="ECO:0000256" key="3">
    <source>
        <dbReference type="ARBA" id="ARBA00022741"/>
    </source>
</evidence>
<dbReference type="GO" id="GO:0003723">
    <property type="term" value="F:RNA binding"/>
    <property type="evidence" value="ECO:0007669"/>
    <property type="project" value="InterPro"/>
</dbReference>
<name>H2YAY9_CIOSA</name>
<dbReference type="GO" id="GO:0005524">
    <property type="term" value="F:ATP binding"/>
    <property type="evidence" value="ECO:0007669"/>
    <property type="project" value="UniProtKB-KW"/>
</dbReference>
<dbReference type="FunCoup" id="H2YAY9">
    <property type="interactions" value="393"/>
</dbReference>
<protein>
    <recommendedName>
        <fullName evidence="1 9">Tyrosine--tRNA ligase</fullName>
        <ecNumber evidence="1 9">6.1.1.1</ecNumber>
    </recommendedName>
    <alternativeName>
        <fullName evidence="7 9">Tyrosyl-tRNA synthetase</fullName>
    </alternativeName>
</protein>
<dbReference type="InterPro" id="IPR002305">
    <property type="entry name" value="aa-tRNA-synth_Ic"/>
</dbReference>
<keyword evidence="2 9" id="KW-0436">Ligase</keyword>
<dbReference type="HOGENOM" id="CLU_024003_0_3_1"/>
<evidence type="ECO:0000256" key="2">
    <source>
        <dbReference type="ARBA" id="ARBA00022598"/>
    </source>
</evidence>
<evidence type="ECO:0000256" key="8">
    <source>
        <dbReference type="ARBA" id="ARBA00048248"/>
    </source>
</evidence>
<dbReference type="SUPFAM" id="SSF52374">
    <property type="entry name" value="Nucleotidylyl transferase"/>
    <property type="match status" value="1"/>
</dbReference>
<sequence length="460" mass="51907">YSANNSTRHYSANDSTKSKTDIRPKNVLNIHERGILEDIYPPAAVGLPQLLESKQQCFYCGFDPTADGLHVGNLLSIMVLLHCQRAGHKAIAVIGNATVRAGDPSEHTKDRKVLSDEAIQMNVEAIRDCITTIVGNHAQHIYDNKHKKNLPEFKVLYNQTWYKKLNAIDFISSACRNFRIGSMLEKRYIRDRINSSDGLMLAEFMYQVLQAYDWKYLHDNHDCNFQVGGADQLGNIHAGQQLIRKSSKKKVYALLTPLVTNLRGQKLGKTAGNSVWLNPKKTAPFEFYQFFYKQPDSMVETFLKYFTFIDMKMINEIMIDHEKQSNLRQAQRILAKHVCKLVHGPEGLKSAERCTRALFGGKLEDIEQLTEDEIRSTFDATNVINAVLEPDTTVYDIAAFAKAIPPGNKGENLIRAGGVRINGETVDSPHQILMSGAHVLKNDLTVLSVGKTTHYIVKWK</sequence>
<dbReference type="GO" id="GO:0004831">
    <property type="term" value="F:tyrosine-tRNA ligase activity"/>
    <property type="evidence" value="ECO:0007669"/>
    <property type="project" value="UniProtKB-EC"/>
</dbReference>
<comment type="catalytic activity">
    <reaction evidence="8 9">
        <text>tRNA(Tyr) + L-tyrosine + ATP = L-tyrosyl-tRNA(Tyr) + AMP + diphosphate + H(+)</text>
        <dbReference type="Rhea" id="RHEA:10220"/>
        <dbReference type="Rhea" id="RHEA-COMP:9706"/>
        <dbReference type="Rhea" id="RHEA-COMP:9707"/>
        <dbReference type="ChEBI" id="CHEBI:15378"/>
        <dbReference type="ChEBI" id="CHEBI:30616"/>
        <dbReference type="ChEBI" id="CHEBI:33019"/>
        <dbReference type="ChEBI" id="CHEBI:58315"/>
        <dbReference type="ChEBI" id="CHEBI:78442"/>
        <dbReference type="ChEBI" id="CHEBI:78536"/>
        <dbReference type="ChEBI" id="CHEBI:456215"/>
        <dbReference type="EC" id="6.1.1.1"/>
    </reaction>
</comment>
<dbReference type="CDD" id="cd00805">
    <property type="entry name" value="TyrRS_core"/>
    <property type="match status" value="1"/>
</dbReference>
<evidence type="ECO:0000313" key="10">
    <source>
        <dbReference type="Ensembl" id="ENSCSAVP00000002487.1"/>
    </source>
</evidence>
<dbReference type="PANTHER" id="PTHR11766">
    <property type="entry name" value="TYROSYL-TRNA SYNTHETASE"/>
    <property type="match status" value="1"/>
</dbReference>
<dbReference type="InterPro" id="IPR001412">
    <property type="entry name" value="aa-tRNA-synth_I_CS"/>
</dbReference>
<reference evidence="10" key="3">
    <citation type="submission" date="2025-09" db="UniProtKB">
        <authorList>
            <consortium name="Ensembl"/>
        </authorList>
    </citation>
    <scope>IDENTIFICATION</scope>
</reference>
<comment type="similarity">
    <text evidence="9">Belongs to the class-I aminoacyl-tRNA synthetase family.</text>
</comment>
<dbReference type="CDD" id="cd00165">
    <property type="entry name" value="S4"/>
    <property type="match status" value="1"/>
</dbReference>
<dbReference type="InterPro" id="IPR002307">
    <property type="entry name" value="Tyr-tRNA-ligase"/>
</dbReference>
<dbReference type="Gene3D" id="3.40.50.620">
    <property type="entry name" value="HUPs"/>
    <property type="match status" value="1"/>
</dbReference>
<keyword evidence="4 9" id="KW-0067">ATP-binding</keyword>
<dbReference type="SUPFAM" id="SSF55174">
    <property type="entry name" value="Alpha-L RNA-binding motif"/>
    <property type="match status" value="1"/>
</dbReference>
<organism evidence="10 11">
    <name type="scientific">Ciona savignyi</name>
    <name type="common">Pacific transparent sea squirt</name>
    <dbReference type="NCBI Taxonomy" id="51511"/>
    <lineage>
        <taxon>Eukaryota</taxon>
        <taxon>Metazoa</taxon>
        <taxon>Chordata</taxon>
        <taxon>Tunicata</taxon>
        <taxon>Ascidiacea</taxon>
        <taxon>Phlebobranchia</taxon>
        <taxon>Cionidae</taxon>
        <taxon>Ciona</taxon>
    </lineage>
</organism>
<dbReference type="OMA" id="YMMAKDS"/>